<dbReference type="Proteomes" id="UP000839894">
    <property type="component" value="Unassembled WGS sequence"/>
</dbReference>
<sequence>MYLSKVIITRAWSRDLYQLHQGIWQLFPDRPEATRDFLFRVEKRYVPEGCHILLQSAKMPVSNAVAKVIMTKSVEYKLKPDLPLSFRLRANPIKTIRDNQQRLDSKGNIKRNRVPLIKEAEQIAWLKRKFGDAARLADVHPVSEGPQYFSGMGNNGKIQTVCFEGVMITKDVPALMVLLQQGIGPGKSMGCGLLSLAPL</sequence>
<dbReference type="SMART" id="SM01101">
    <property type="entry name" value="CRISPR_assoc"/>
    <property type="match status" value="1"/>
</dbReference>
<organism evidence="1">
    <name type="scientific">Salmonella enterica subsp. enterica serovar Pensacola</name>
    <dbReference type="NCBI Taxonomy" id="34042"/>
    <lineage>
        <taxon>Bacteria</taxon>
        <taxon>Pseudomonadati</taxon>
        <taxon>Pseudomonadota</taxon>
        <taxon>Gammaproteobacteria</taxon>
        <taxon>Enterobacterales</taxon>
        <taxon>Enterobacteriaceae</taxon>
        <taxon>Salmonella</taxon>
    </lineage>
</organism>
<dbReference type="AlphaFoldDB" id="A0A602Z1C7"/>
<protein>
    <submittedName>
        <fullName evidence="1">Type I-E CRISPR-associated protein Cas6/Cse3/CasE</fullName>
    </submittedName>
</protein>
<dbReference type="Pfam" id="PF08798">
    <property type="entry name" value="CRISPR_assoc"/>
    <property type="match status" value="1"/>
</dbReference>
<comment type="caution">
    <text evidence="1">The sequence shown here is derived from an EMBL/GenBank/DDBJ whole genome shotgun (WGS) entry which is preliminary data.</text>
</comment>
<dbReference type="EMBL" id="AAKOBS010000014">
    <property type="protein sequence ID" value="ECT8497250.1"/>
    <property type="molecule type" value="Genomic_DNA"/>
</dbReference>
<accession>A0A602Z1C7</accession>
<reference evidence="1" key="1">
    <citation type="submission" date="2018-07" db="EMBL/GenBank/DDBJ databases">
        <authorList>
            <consortium name="PulseNet: The National Subtyping Network for Foodborne Disease Surveillance"/>
            <person name="Tarr C.L."/>
            <person name="Trees E."/>
            <person name="Katz L.S."/>
            <person name="Carleton-Romer H.A."/>
            <person name="Stroika S."/>
            <person name="Kucerova Z."/>
            <person name="Roache K.F."/>
            <person name="Sabol A.L."/>
            <person name="Besser J."/>
            <person name="Gerner-Smidt P."/>
        </authorList>
    </citation>
    <scope>NUCLEOTIDE SEQUENCE [LARGE SCALE GENOMIC DNA]</scope>
    <source>
        <strain evidence="1">PNUSAS006183</strain>
    </source>
</reference>
<evidence type="ECO:0000313" key="1">
    <source>
        <dbReference type="EMBL" id="ECT8497250.1"/>
    </source>
</evidence>
<name>A0A602Z1C7_SALET</name>
<dbReference type="Gene3D" id="3.30.70.1200">
    <property type="entry name" value="Crispr-associated protein, domain 1"/>
    <property type="match status" value="1"/>
</dbReference>
<dbReference type="SUPFAM" id="SSF117987">
    <property type="entry name" value="CRISPR-associated protein"/>
    <property type="match status" value="2"/>
</dbReference>
<dbReference type="Gene3D" id="3.30.70.1210">
    <property type="entry name" value="Crispr-associated protein, domain 2"/>
    <property type="match status" value="1"/>
</dbReference>
<dbReference type="NCBIfam" id="TIGR01907">
    <property type="entry name" value="casE_Cse3"/>
    <property type="match status" value="1"/>
</dbReference>
<proteinExistence type="predicted"/>
<gene>
    <name evidence="1" type="primary">cas6e</name>
    <name evidence="1" type="ORF">BWQ27_13855</name>
</gene>
<dbReference type="InterPro" id="IPR010179">
    <property type="entry name" value="CRISPR-assoc_prot_Cse3"/>
</dbReference>